<name>A0A386KED4_9CAUD</name>
<protein>
    <submittedName>
        <fullName evidence="1">Uncharacterized protein</fullName>
    </submittedName>
</protein>
<dbReference type="RefSeq" id="YP_009814191.1">
    <property type="nucleotide sequence ID" value="NC_048083.1"/>
</dbReference>
<dbReference type="KEGG" id="vg:55005312"/>
<dbReference type="EMBL" id="MH779504">
    <property type="protein sequence ID" value="AYD83938.1"/>
    <property type="molecule type" value="Genomic_DNA"/>
</dbReference>
<gene>
    <name evidence="1" type="primary">78</name>
    <name evidence="1" type="ORF">SEA_GETALONG_78</name>
</gene>
<evidence type="ECO:0000313" key="1">
    <source>
        <dbReference type="EMBL" id="AYD83938.1"/>
    </source>
</evidence>
<sequence length="99" mass="10707">MSGDPAVAAAQRAIADRPMLTKACENDLTRAVFEDLASAGAAEALAPLRKVIEEARRWTPYDTRDIGQAVLYESFTDLLDELSALLYSSSELEGDSDAQ</sequence>
<organism evidence="1 2">
    <name type="scientific">Gordonia phage Getalong</name>
    <dbReference type="NCBI Taxonomy" id="2315531"/>
    <lineage>
        <taxon>Viruses</taxon>
        <taxon>Duplodnaviria</taxon>
        <taxon>Heunggongvirae</taxon>
        <taxon>Uroviricota</taxon>
        <taxon>Caudoviricetes</taxon>
        <taxon>Langleyhallvirinae</taxon>
        <taxon>Getalongvirus</taxon>
        <taxon>Getalongvirus getalong</taxon>
    </lineage>
</organism>
<keyword evidence="2" id="KW-1185">Reference proteome</keyword>
<proteinExistence type="predicted"/>
<dbReference type="GeneID" id="55005312"/>
<accession>A0A386KED4</accession>
<reference evidence="1 2" key="1">
    <citation type="submission" date="2018-08" db="EMBL/GenBank/DDBJ databases">
        <authorList>
            <person name="King R.A."/>
            <person name="Ngong N.B."/>
            <person name="Xu E.M."/>
            <person name="Austin H.D."/>
            <person name="Shervin T.J."/>
            <person name="Anderson J.K."/>
            <person name="Watkins T.N."/>
            <person name="Gaffney B.L."/>
            <person name="Staples A.K."/>
            <person name="Rinehart C.A."/>
            <person name="Rowland N.S."/>
            <person name="Garlena R.A."/>
            <person name="Russell D.A."/>
            <person name="Pope W.H."/>
            <person name="Jacobs-Sera D."/>
            <person name="Hendrix R.W."/>
            <person name="Hatfull G.F."/>
        </authorList>
    </citation>
    <scope>NUCLEOTIDE SEQUENCE [LARGE SCALE GENOMIC DNA]</scope>
</reference>
<evidence type="ECO:0000313" key="2">
    <source>
        <dbReference type="Proteomes" id="UP000278586"/>
    </source>
</evidence>
<dbReference type="Proteomes" id="UP000278586">
    <property type="component" value="Segment"/>
</dbReference>